<evidence type="ECO:0000256" key="5">
    <source>
        <dbReference type="SAM" id="Phobius"/>
    </source>
</evidence>
<gene>
    <name evidence="6" type="ORF">AbraCBS73388_005269</name>
</gene>
<dbReference type="PANTHER" id="PTHR31465">
    <property type="entry name" value="PROTEIN RTA1-RELATED"/>
    <property type="match status" value="1"/>
</dbReference>
<feature type="transmembrane region" description="Helical" evidence="5">
    <location>
        <begin position="140"/>
        <end position="168"/>
    </location>
</feature>
<dbReference type="GO" id="GO:0000324">
    <property type="term" value="C:fungal-type vacuole"/>
    <property type="evidence" value="ECO:0007669"/>
    <property type="project" value="TreeGrafter"/>
</dbReference>
<sequence length="274" mass="30560">MSAWNCDLFDPEVAPLFGYRPSLIAGVLFTIAYLGLVLSLGVGLEFVGWLARTLAYRCPYSPGIYEIQRSALMWAPYFTTISIYGVLGLMYAIIDQVRLPFEPRKMAGISMIIAFLSLLIQVIAGGVIRGASNDQDRYKMGIHILTTGSVLQLASLGVFLTLFGYLVIRTRHQLLWRPPMCTLIGALAYALICIAVRDTYRTVEATNGWRGYSFTYDVLGCVFDGLPMVVANATLSIWQPAALLKEAMLVEERLMRAEEVDFKSREDQMRDSLA</sequence>
<proteinExistence type="predicted"/>
<dbReference type="GO" id="GO:0005886">
    <property type="term" value="C:plasma membrane"/>
    <property type="evidence" value="ECO:0007669"/>
    <property type="project" value="TreeGrafter"/>
</dbReference>
<accession>A0A9W6DMF7</accession>
<keyword evidence="2 5" id="KW-0812">Transmembrane</keyword>
<dbReference type="Proteomes" id="UP001143548">
    <property type="component" value="Unassembled WGS sequence"/>
</dbReference>
<keyword evidence="3 5" id="KW-1133">Transmembrane helix</keyword>
<feature type="transmembrane region" description="Helical" evidence="5">
    <location>
        <begin position="23"/>
        <end position="50"/>
    </location>
</feature>
<evidence type="ECO:0000313" key="6">
    <source>
        <dbReference type="EMBL" id="GKZ20092.1"/>
    </source>
</evidence>
<evidence type="ECO:0000256" key="4">
    <source>
        <dbReference type="ARBA" id="ARBA00023136"/>
    </source>
</evidence>
<evidence type="ECO:0008006" key="8">
    <source>
        <dbReference type="Google" id="ProtNLM"/>
    </source>
</evidence>
<dbReference type="InterPro" id="IPR007568">
    <property type="entry name" value="RTA1"/>
</dbReference>
<keyword evidence="4 5" id="KW-0472">Membrane</keyword>
<feature type="transmembrane region" description="Helical" evidence="5">
    <location>
        <begin position="71"/>
        <end position="94"/>
    </location>
</feature>
<feature type="transmembrane region" description="Helical" evidence="5">
    <location>
        <begin position="106"/>
        <end position="128"/>
    </location>
</feature>
<dbReference type="EMBL" id="BROQ01000025">
    <property type="protein sequence ID" value="GKZ20092.1"/>
    <property type="molecule type" value="Genomic_DNA"/>
</dbReference>
<reference evidence="6" key="1">
    <citation type="submission" date="2022-07" db="EMBL/GenBank/DDBJ databases">
        <title>Taxonomy of Aspergillus series Nigri: significant species reduction supported by multi-species coalescent approaches.</title>
        <authorList>
            <person name="Bian C."/>
            <person name="Kusuya Y."/>
            <person name="Sklenar F."/>
            <person name="D'hooge E."/>
            <person name="Yaguchi T."/>
            <person name="Takahashi H."/>
            <person name="Hubka V."/>
        </authorList>
    </citation>
    <scope>NUCLEOTIDE SEQUENCE</scope>
    <source>
        <strain evidence="6">CBS 733.88</strain>
    </source>
</reference>
<dbReference type="Pfam" id="PF04479">
    <property type="entry name" value="RTA1"/>
    <property type="match status" value="1"/>
</dbReference>
<name>A0A9W6DMF7_9EURO</name>
<comment type="subcellular location">
    <subcellularLocation>
        <location evidence="1">Membrane</location>
        <topology evidence="1">Multi-pass membrane protein</topology>
    </subcellularLocation>
</comment>
<evidence type="ECO:0000313" key="7">
    <source>
        <dbReference type="Proteomes" id="UP001143548"/>
    </source>
</evidence>
<dbReference type="AlphaFoldDB" id="A0A9W6DMF7"/>
<protein>
    <recommendedName>
        <fullName evidence="8">RTA1 domain protein</fullName>
    </recommendedName>
</protein>
<feature type="transmembrane region" description="Helical" evidence="5">
    <location>
        <begin position="174"/>
        <end position="196"/>
    </location>
</feature>
<dbReference type="PANTHER" id="PTHR31465:SF11">
    <property type="entry name" value="DOMAIN PROTEIN, PUTATIVE (AFU_ORTHOLOGUE AFUA_3G10770)-RELATED"/>
    <property type="match status" value="1"/>
</dbReference>
<evidence type="ECO:0000256" key="1">
    <source>
        <dbReference type="ARBA" id="ARBA00004141"/>
    </source>
</evidence>
<evidence type="ECO:0000256" key="2">
    <source>
        <dbReference type="ARBA" id="ARBA00022692"/>
    </source>
</evidence>
<organism evidence="6 7">
    <name type="scientific">Aspergillus brasiliensis</name>
    <dbReference type="NCBI Taxonomy" id="319629"/>
    <lineage>
        <taxon>Eukaryota</taxon>
        <taxon>Fungi</taxon>
        <taxon>Dikarya</taxon>
        <taxon>Ascomycota</taxon>
        <taxon>Pezizomycotina</taxon>
        <taxon>Eurotiomycetes</taxon>
        <taxon>Eurotiomycetidae</taxon>
        <taxon>Eurotiales</taxon>
        <taxon>Aspergillaceae</taxon>
        <taxon>Aspergillus</taxon>
        <taxon>Aspergillus subgen. Circumdati</taxon>
    </lineage>
</organism>
<comment type="caution">
    <text evidence="6">The sequence shown here is derived from an EMBL/GenBank/DDBJ whole genome shotgun (WGS) entry which is preliminary data.</text>
</comment>
<evidence type="ECO:0000256" key="3">
    <source>
        <dbReference type="ARBA" id="ARBA00022989"/>
    </source>
</evidence>